<keyword evidence="2" id="KW-0479">Metal-binding</keyword>
<evidence type="ECO:0000256" key="3">
    <source>
        <dbReference type="SAM" id="MobiDB-lite"/>
    </source>
</evidence>
<dbReference type="Pfam" id="PF00080">
    <property type="entry name" value="Sod_Cu"/>
    <property type="match status" value="1"/>
</dbReference>
<comment type="cofactor">
    <cofactor evidence="2">
        <name>Cu cation</name>
        <dbReference type="ChEBI" id="CHEBI:23378"/>
    </cofactor>
    <text evidence="2">Binds 1 copper ion per subunit.</text>
</comment>
<evidence type="ECO:0000259" key="5">
    <source>
        <dbReference type="Pfam" id="PF00080"/>
    </source>
</evidence>
<dbReference type="PANTHER" id="PTHR10003">
    <property type="entry name" value="SUPEROXIDE DISMUTASE CU-ZN -RELATED"/>
    <property type="match status" value="1"/>
</dbReference>
<dbReference type="Proteomes" id="UP001596516">
    <property type="component" value="Unassembled WGS sequence"/>
</dbReference>
<dbReference type="InterPro" id="IPR001424">
    <property type="entry name" value="SOD_Cu_Zn_dom"/>
</dbReference>
<feature type="region of interest" description="Disordered" evidence="3">
    <location>
        <begin position="76"/>
        <end position="111"/>
    </location>
</feature>
<keyword evidence="2" id="KW-0862">Zinc</keyword>
<name>A0ABW2UIZ3_9RHOB</name>
<dbReference type="InterPro" id="IPR018152">
    <property type="entry name" value="SOD_Cu/Zn_BS"/>
</dbReference>
<comment type="caution">
    <text evidence="6">The sequence shown here is derived from an EMBL/GenBank/DDBJ whole genome shotgun (WGS) entry which is preliminary data.</text>
</comment>
<comment type="catalytic activity">
    <reaction evidence="2">
        <text>2 superoxide + 2 H(+) = H2O2 + O2</text>
        <dbReference type="Rhea" id="RHEA:20696"/>
        <dbReference type="ChEBI" id="CHEBI:15378"/>
        <dbReference type="ChEBI" id="CHEBI:15379"/>
        <dbReference type="ChEBI" id="CHEBI:16240"/>
        <dbReference type="ChEBI" id="CHEBI:18421"/>
        <dbReference type="EC" id="1.15.1.1"/>
    </reaction>
</comment>
<comment type="similarity">
    <text evidence="1 2">Belongs to the Cu-Zn superoxide dismutase family.</text>
</comment>
<dbReference type="CDD" id="cd00305">
    <property type="entry name" value="Cu-Zn_Superoxide_Dismutase"/>
    <property type="match status" value="1"/>
</dbReference>
<dbReference type="InterPro" id="IPR036423">
    <property type="entry name" value="SOD-like_Cu/Zn_dom_sf"/>
</dbReference>
<keyword evidence="7" id="KW-1185">Reference proteome</keyword>
<evidence type="ECO:0000256" key="2">
    <source>
        <dbReference type="RuleBase" id="RU000393"/>
    </source>
</evidence>
<dbReference type="Gene3D" id="2.60.40.200">
    <property type="entry name" value="Superoxide dismutase, copper/zinc binding domain"/>
    <property type="match status" value="1"/>
</dbReference>
<feature type="chain" id="PRO_5045299823" description="Superoxide dismutase [Cu-Zn]" evidence="4">
    <location>
        <begin position="22"/>
        <end position="170"/>
    </location>
</feature>
<dbReference type="InterPro" id="IPR024134">
    <property type="entry name" value="SOD_Cu/Zn_/chaperone"/>
</dbReference>
<accession>A0ABW2UIZ3</accession>
<feature type="compositionally biased region" description="Basic and acidic residues" evidence="3">
    <location>
        <begin position="76"/>
        <end position="85"/>
    </location>
</feature>
<evidence type="ECO:0000256" key="1">
    <source>
        <dbReference type="ARBA" id="ARBA00010457"/>
    </source>
</evidence>
<evidence type="ECO:0000256" key="4">
    <source>
        <dbReference type="SAM" id="SignalP"/>
    </source>
</evidence>
<sequence length="170" mass="17871">MHRSLFAMLATVALWPLSSLAQEPGPATAVFVDPDGSEIGSAEVIDTPSGVLFRLEVSALPADSWLAFHVHETGECDPETDHESAGGHFNPDGSSHGYLVEDGPHAGDMPNQYVGGDGVLRADVFNAFVRLDEGDAAIRGRALMIHAGADDYESQPTGDAGERLGCAVIE</sequence>
<gene>
    <name evidence="6" type="ORF">ACFQXB_10730</name>
</gene>
<comment type="function">
    <text evidence="2">Destroys radicals which are normally produced within the cells and which are toxic to biological systems.</text>
</comment>
<protein>
    <recommendedName>
        <fullName evidence="2">Superoxide dismutase [Cu-Zn]</fullName>
        <ecNumber evidence="2">1.15.1.1</ecNumber>
    </recommendedName>
</protein>
<evidence type="ECO:0000313" key="6">
    <source>
        <dbReference type="EMBL" id="MFC7704667.1"/>
    </source>
</evidence>
<reference evidence="7" key="1">
    <citation type="journal article" date="2019" name="Int. J. Syst. Evol. Microbiol.">
        <title>The Global Catalogue of Microorganisms (GCM) 10K type strain sequencing project: providing services to taxonomists for standard genome sequencing and annotation.</title>
        <authorList>
            <consortium name="The Broad Institute Genomics Platform"/>
            <consortium name="The Broad Institute Genome Sequencing Center for Infectious Disease"/>
            <person name="Wu L."/>
            <person name="Ma J."/>
        </authorList>
    </citation>
    <scope>NUCLEOTIDE SEQUENCE [LARGE SCALE GENOMIC DNA]</scope>
    <source>
        <strain evidence="7">CGMCC 1.12750</strain>
    </source>
</reference>
<keyword evidence="2" id="KW-0186">Copper</keyword>
<keyword evidence="4" id="KW-0732">Signal</keyword>
<organism evidence="6 7">
    <name type="scientific">Plastorhodobacter daqingensis</name>
    <dbReference type="NCBI Taxonomy" id="1387281"/>
    <lineage>
        <taxon>Bacteria</taxon>
        <taxon>Pseudomonadati</taxon>
        <taxon>Pseudomonadota</taxon>
        <taxon>Alphaproteobacteria</taxon>
        <taxon>Rhodobacterales</taxon>
        <taxon>Paracoccaceae</taxon>
        <taxon>Plastorhodobacter</taxon>
    </lineage>
</organism>
<proteinExistence type="inferred from homology"/>
<dbReference type="RefSeq" id="WP_377403228.1">
    <property type="nucleotide sequence ID" value="NZ_JBHTFQ010000005.1"/>
</dbReference>
<dbReference type="PROSITE" id="PS00332">
    <property type="entry name" value="SOD_CU_ZN_2"/>
    <property type="match status" value="1"/>
</dbReference>
<dbReference type="SUPFAM" id="SSF49329">
    <property type="entry name" value="Cu,Zn superoxide dismutase-like"/>
    <property type="match status" value="1"/>
</dbReference>
<dbReference type="EMBL" id="JBHTFQ010000005">
    <property type="protein sequence ID" value="MFC7704667.1"/>
    <property type="molecule type" value="Genomic_DNA"/>
</dbReference>
<evidence type="ECO:0000313" key="7">
    <source>
        <dbReference type="Proteomes" id="UP001596516"/>
    </source>
</evidence>
<feature type="domain" description="Superoxide dismutase copper/zinc binding" evidence="5">
    <location>
        <begin position="49"/>
        <end position="169"/>
    </location>
</feature>
<feature type="signal peptide" evidence="4">
    <location>
        <begin position="1"/>
        <end position="21"/>
    </location>
</feature>
<comment type="cofactor">
    <cofactor evidence="2">
        <name>Zn(2+)</name>
        <dbReference type="ChEBI" id="CHEBI:29105"/>
    </cofactor>
    <text evidence="2">Binds 1 zinc ion per subunit.</text>
</comment>
<keyword evidence="2" id="KW-0560">Oxidoreductase</keyword>
<dbReference type="EC" id="1.15.1.1" evidence="2"/>